<dbReference type="AlphaFoldDB" id="A0A382S1P2"/>
<dbReference type="EMBL" id="UINC01125742">
    <property type="protein sequence ID" value="SVD03783.1"/>
    <property type="molecule type" value="Genomic_DNA"/>
</dbReference>
<sequence>METNSNIKLKPVTKNDALFLYDLLKTKDPIANISHKKMPSYDEHVNFILSNPYAIWYIIEYEGKKIGSVYLSKHDEIGISLIDNSL</sequence>
<reference evidence="1" key="1">
    <citation type="submission" date="2018-05" db="EMBL/GenBank/DDBJ databases">
        <authorList>
            <person name="Lanie J.A."/>
            <person name="Ng W.-L."/>
            <person name="Kazmierczak K.M."/>
            <person name="Andrzejewski T.M."/>
            <person name="Davidsen T.M."/>
            <person name="Wayne K.J."/>
            <person name="Tettelin H."/>
            <person name="Glass J.I."/>
            <person name="Rusch D."/>
            <person name="Podicherti R."/>
            <person name="Tsui H.-C.T."/>
            <person name="Winkler M.E."/>
        </authorList>
    </citation>
    <scope>NUCLEOTIDE SEQUENCE</scope>
</reference>
<feature type="non-terminal residue" evidence="1">
    <location>
        <position position="86"/>
    </location>
</feature>
<dbReference type="SUPFAM" id="SSF55729">
    <property type="entry name" value="Acyl-CoA N-acyltransferases (Nat)"/>
    <property type="match status" value="1"/>
</dbReference>
<evidence type="ECO:0008006" key="2">
    <source>
        <dbReference type="Google" id="ProtNLM"/>
    </source>
</evidence>
<name>A0A382S1P2_9ZZZZ</name>
<gene>
    <name evidence="1" type="ORF">METZ01_LOCUS356637</name>
</gene>
<protein>
    <recommendedName>
        <fullName evidence="2">N-acetyltransferase domain-containing protein</fullName>
    </recommendedName>
</protein>
<accession>A0A382S1P2</accession>
<proteinExistence type="predicted"/>
<evidence type="ECO:0000313" key="1">
    <source>
        <dbReference type="EMBL" id="SVD03783.1"/>
    </source>
</evidence>
<organism evidence="1">
    <name type="scientific">marine metagenome</name>
    <dbReference type="NCBI Taxonomy" id="408172"/>
    <lineage>
        <taxon>unclassified sequences</taxon>
        <taxon>metagenomes</taxon>
        <taxon>ecological metagenomes</taxon>
    </lineage>
</organism>
<dbReference type="InterPro" id="IPR016181">
    <property type="entry name" value="Acyl_CoA_acyltransferase"/>
</dbReference>
<dbReference type="Gene3D" id="3.40.630.30">
    <property type="match status" value="1"/>
</dbReference>